<dbReference type="PANTHER" id="PTHR45982">
    <property type="entry name" value="REGULATOR OF CHROMOSOME CONDENSATION"/>
    <property type="match status" value="1"/>
</dbReference>
<dbReference type="PROSITE" id="PS50012">
    <property type="entry name" value="RCC1_3"/>
    <property type="match status" value="1"/>
</dbReference>
<dbReference type="Pfam" id="PF13540">
    <property type="entry name" value="RCC1_2"/>
    <property type="match status" value="1"/>
</dbReference>
<dbReference type="GO" id="GO:0005737">
    <property type="term" value="C:cytoplasm"/>
    <property type="evidence" value="ECO:0007669"/>
    <property type="project" value="TreeGrafter"/>
</dbReference>
<dbReference type="Pfam" id="PF00415">
    <property type="entry name" value="RCC1"/>
    <property type="match status" value="1"/>
</dbReference>
<dbReference type="Gene3D" id="2.130.10.30">
    <property type="entry name" value="Regulator of chromosome condensation 1/beta-lactamase-inhibitor protein II"/>
    <property type="match status" value="1"/>
</dbReference>
<evidence type="ECO:0000256" key="1">
    <source>
        <dbReference type="PROSITE-ProRule" id="PRU00235"/>
    </source>
</evidence>
<dbReference type="PANTHER" id="PTHR45982:SF1">
    <property type="entry name" value="REGULATOR OF CHROMOSOME CONDENSATION"/>
    <property type="match status" value="1"/>
</dbReference>
<proteinExistence type="predicted"/>
<reference evidence="2" key="1">
    <citation type="submission" date="2022-08" db="EMBL/GenBank/DDBJ databases">
        <title>Novel sulphate-reducing endosymbionts in the free-living metamonad Anaeramoeba.</title>
        <authorList>
            <person name="Jerlstrom-Hultqvist J."/>
            <person name="Cepicka I."/>
            <person name="Gallot-Lavallee L."/>
            <person name="Salas-Leiva D."/>
            <person name="Curtis B.A."/>
            <person name="Zahonova K."/>
            <person name="Pipaliya S."/>
            <person name="Dacks J."/>
            <person name="Roger A.J."/>
        </authorList>
    </citation>
    <scope>NUCLEOTIDE SEQUENCE</scope>
    <source>
        <strain evidence="2">Busselton2</strain>
    </source>
</reference>
<dbReference type="InterPro" id="IPR000408">
    <property type="entry name" value="Reg_chr_condens"/>
</dbReference>
<dbReference type="Proteomes" id="UP001146793">
    <property type="component" value="Unassembled WGS sequence"/>
</dbReference>
<dbReference type="InterPro" id="IPR051553">
    <property type="entry name" value="Ran_GTPase-activating"/>
</dbReference>
<evidence type="ECO:0000313" key="2">
    <source>
        <dbReference type="EMBL" id="KAJ3449073.1"/>
    </source>
</evidence>
<evidence type="ECO:0000313" key="3">
    <source>
        <dbReference type="Proteomes" id="UP001146793"/>
    </source>
</evidence>
<dbReference type="SUPFAM" id="SSF50985">
    <property type="entry name" value="RCC1/BLIP-II"/>
    <property type="match status" value="1"/>
</dbReference>
<gene>
    <name evidence="2" type="ORF">M0812_05217</name>
</gene>
<dbReference type="AlphaFoldDB" id="A0AAV8A9A9"/>
<feature type="repeat" description="RCC1" evidence="1">
    <location>
        <begin position="20"/>
        <end position="74"/>
    </location>
</feature>
<dbReference type="InterPro" id="IPR009091">
    <property type="entry name" value="RCC1/BLIP-II"/>
</dbReference>
<organism evidence="2 3">
    <name type="scientific">Anaeramoeba flamelloides</name>
    <dbReference type="NCBI Taxonomy" id="1746091"/>
    <lineage>
        <taxon>Eukaryota</taxon>
        <taxon>Metamonada</taxon>
        <taxon>Anaeramoebidae</taxon>
        <taxon>Anaeramoeba</taxon>
    </lineage>
</organism>
<protein>
    <submittedName>
        <fullName evidence="2">Regulator of chromosome condensation</fullName>
    </submittedName>
</protein>
<dbReference type="EMBL" id="JANTQA010000012">
    <property type="protein sequence ID" value="KAJ3449073.1"/>
    <property type="molecule type" value="Genomic_DNA"/>
</dbReference>
<sequence length="142" mass="16070">MKSIASGYRHFLALSNEEKPKVYAWGYNRRKQLGFITNKNNDSVKKPTLIETLKEENIEQICCSGHCSFFLNKTTNVLFGCGNNSNGKLGKPEFKEEKKVYVHKLHENVANVFGGHSDHTLLIKTDGKLYGFGCNYSGNPFF</sequence>
<comment type="caution">
    <text evidence="2">The sequence shown here is derived from an EMBL/GenBank/DDBJ whole genome shotgun (WGS) entry which is preliminary data.</text>
</comment>
<accession>A0AAV8A9A9</accession>
<name>A0AAV8A9A9_9EUKA</name>
<dbReference type="GO" id="GO:0005085">
    <property type="term" value="F:guanyl-nucleotide exchange factor activity"/>
    <property type="evidence" value="ECO:0007669"/>
    <property type="project" value="TreeGrafter"/>
</dbReference>